<proteinExistence type="predicted"/>
<reference evidence="1" key="1">
    <citation type="submission" date="2023-03" db="EMBL/GenBank/DDBJ databases">
        <title>Massive genome expansion in bonnet fungi (Mycena s.s.) driven by repeated elements and novel gene families across ecological guilds.</title>
        <authorList>
            <consortium name="Lawrence Berkeley National Laboratory"/>
            <person name="Harder C.B."/>
            <person name="Miyauchi S."/>
            <person name="Viragh M."/>
            <person name="Kuo A."/>
            <person name="Thoen E."/>
            <person name="Andreopoulos B."/>
            <person name="Lu D."/>
            <person name="Skrede I."/>
            <person name="Drula E."/>
            <person name="Henrissat B."/>
            <person name="Morin E."/>
            <person name="Kohler A."/>
            <person name="Barry K."/>
            <person name="LaButti K."/>
            <person name="Morin E."/>
            <person name="Salamov A."/>
            <person name="Lipzen A."/>
            <person name="Mereny Z."/>
            <person name="Hegedus B."/>
            <person name="Baldrian P."/>
            <person name="Stursova M."/>
            <person name="Weitz H."/>
            <person name="Taylor A."/>
            <person name="Grigoriev I.V."/>
            <person name="Nagy L.G."/>
            <person name="Martin F."/>
            <person name="Kauserud H."/>
        </authorList>
    </citation>
    <scope>NUCLEOTIDE SEQUENCE</scope>
    <source>
        <strain evidence="1">CBHHK188m</strain>
    </source>
</reference>
<sequence length="171" mass="19423">MPQTRSRARLGSFIERSSCLLRRLCITGWPDPPPITKILLQHPSIIELVIFIDDSGASPYANDLMSTLTNAALFPHSRFISLGCKDKTSIDYWQYTRMLESRWKAPGSMLQSAALLIQKDPGPDLTTLGRLEKLRRDGLNLQLLKRRDARDVLWGCSYHIVFSPESSFTPF</sequence>
<protein>
    <submittedName>
        <fullName evidence="1">Uncharacterized protein</fullName>
    </submittedName>
</protein>
<comment type="caution">
    <text evidence="1">The sequence shown here is derived from an EMBL/GenBank/DDBJ whole genome shotgun (WGS) entry which is preliminary data.</text>
</comment>
<accession>A0AAD7JNK1</accession>
<evidence type="ECO:0000313" key="1">
    <source>
        <dbReference type="EMBL" id="KAJ7767973.1"/>
    </source>
</evidence>
<gene>
    <name evidence="1" type="ORF">DFH07DRAFT_313350</name>
</gene>
<organism evidence="1 2">
    <name type="scientific">Mycena maculata</name>
    <dbReference type="NCBI Taxonomy" id="230809"/>
    <lineage>
        <taxon>Eukaryota</taxon>
        <taxon>Fungi</taxon>
        <taxon>Dikarya</taxon>
        <taxon>Basidiomycota</taxon>
        <taxon>Agaricomycotina</taxon>
        <taxon>Agaricomycetes</taxon>
        <taxon>Agaricomycetidae</taxon>
        <taxon>Agaricales</taxon>
        <taxon>Marasmiineae</taxon>
        <taxon>Mycenaceae</taxon>
        <taxon>Mycena</taxon>
    </lineage>
</organism>
<keyword evidence="2" id="KW-1185">Reference proteome</keyword>
<evidence type="ECO:0000313" key="2">
    <source>
        <dbReference type="Proteomes" id="UP001215280"/>
    </source>
</evidence>
<dbReference type="AlphaFoldDB" id="A0AAD7JNK1"/>
<dbReference type="Proteomes" id="UP001215280">
    <property type="component" value="Unassembled WGS sequence"/>
</dbReference>
<name>A0AAD7JNK1_9AGAR</name>
<dbReference type="EMBL" id="JARJLG010000029">
    <property type="protein sequence ID" value="KAJ7767973.1"/>
    <property type="molecule type" value="Genomic_DNA"/>
</dbReference>